<reference evidence="2 3" key="1">
    <citation type="submission" date="2023-01" db="EMBL/GenBank/DDBJ databases">
        <title>Analysis of 21 Apiospora genomes using comparative genomics revels a genus with tremendous synthesis potential of carbohydrate active enzymes and secondary metabolites.</title>
        <authorList>
            <person name="Sorensen T."/>
        </authorList>
    </citation>
    <scope>NUCLEOTIDE SEQUENCE [LARGE SCALE GENOMIC DNA]</scope>
    <source>
        <strain evidence="2 3">CBS 24483</strain>
    </source>
</reference>
<protein>
    <submittedName>
        <fullName evidence="2">Uncharacterized protein</fullName>
    </submittedName>
</protein>
<evidence type="ECO:0000256" key="1">
    <source>
        <dbReference type="SAM" id="MobiDB-lite"/>
    </source>
</evidence>
<dbReference type="RefSeq" id="XP_066693555.1">
    <property type="nucleotide sequence ID" value="XM_066849412.1"/>
</dbReference>
<comment type="caution">
    <text evidence="2">The sequence shown here is derived from an EMBL/GenBank/DDBJ whole genome shotgun (WGS) entry which is preliminary data.</text>
</comment>
<keyword evidence="3" id="KW-1185">Reference proteome</keyword>
<dbReference type="Proteomes" id="UP001391051">
    <property type="component" value="Unassembled WGS sequence"/>
</dbReference>
<dbReference type="GeneID" id="92082474"/>
<evidence type="ECO:0000313" key="3">
    <source>
        <dbReference type="Proteomes" id="UP001391051"/>
    </source>
</evidence>
<accession>A0ABR1PUW1</accession>
<organism evidence="2 3">
    <name type="scientific">Apiospora aurea</name>
    <dbReference type="NCBI Taxonomy" id="335848"/>
    <lineage>
        <taxon>Eukaryota</taxon>
        <taxon>Fungi</taxon>
        <taxon>Dikarya</taxon>
        <taxon>Ascomycota</taxon>
        <taxon>Pezizomycotina</taxon>
        <taxon>Sordariomycetes</taxon>
        <taxon>Xylariomycetidae</taxon>
        <taxon>Amphisphaeriales</taxon>
        <taxon>Apiosporaceae</taxon>
        <taxon>Apiospora</taxon>
    </lineage>
</organism>
<name>A0ABR1PUW1_9PEZI</name>
<evidence type="ECO:0000313" key="2">
    <source>
        <dbReference type="EMBL" id="KAK7940803.1"/>
    </source>
</evidence>
<sequence length="363" mass="39202">MAASTIDAPEPDIPAADTGPVDSPVTPSSQDALARFEFETGRGNEGTKILLVEWNPATGDSGRPDAPVCSEQDGWEVSWEGKTTKIPAQSERDGSETQRVYFLIPSDITVPPVIQISHFRSGRVLSTKPMPAIYTPALGVDTRKDVGKRGVLHTIWAKKRMSQLQNEIRREMGNNSEGIALVMAVQERDWIAEHFGLPNPDAAGQAPDTRHIPPTPQSPRSPVGGRLGEKLRGLKLVTNASDFTTSSPGKSPSPMHSTDLVYFSLYLFAPTRGEALCSWFFLGHQQHHLYSLSPDTSDIAIPSTTAFAAGVAKMGTPGTVASLNAIVSGDEPGAKSQETEDELFMLPMSPRSPEMKKSPFSLL</sequence>
<proteinExistence type="predicted"/>
<feature type="region of interest" description="Disordered" evidence="1">
    <location>
        <begin position="196"/>
        <end position="226"/>
    </location>
</feature>
<dbReference type="EMBL" id="JAQQWE010000009">
    <property type="protein sequence ID" value="KAK7940803.1"/>
    <property type="molecule type" value="Genomic_DNA"/>
</dbReference>
<feature type="region of interest" description="Disordered" evidence="1">
    <location>
        <begin position="1"/>
        <end position="30"/>
    </location>
</feature>
<gene>
    <name evidence="2" type="ORF">PG986_013190</name>
</gene>